<keyword evidence="9 16" id="KW-1133">Transmembrane helix</keyword>
<keyword evidence="13" id="KW-0325">Glycoprotein</keyword>
<dbReference type="InterPro" id="IPR037272">
    <property type="entry name" value="SNS_sf"/>
</dbReference>
<evidence type="ECO:0000256" key="1">
    <source>
        <dbReference type="ARBA" id="ARBA00004651"/>
    </source>
</evidence>
<feature type="binding site" evidence="14">
    <location>
        <position position="398"/>
    </location>
    <ligand>
        <name>Na(+)</name>
        <dbReference type="ChEBI" id="CHEBI:29101"/>
        <label>1</label>
    </ligand>
</feature>
<evidence type="ECO:0000256" key="12">
    <source>
        <dbReference type="ARBA" id="ARBA00023157"/>
    </source>
</evidence>
<dbReference type="PANTHER" id="PTHR11616">
    <property type="entry name" value="SODIUM/CHLORIDE DEPENDENT TRANSPORTER"/>
    <property type="match status" value="1"/>
</dbReference>
<feature type="binding site" evidence="14">
    <location>
        <position position="395"/>
    </location>
    <ligand>
        <name>Na(+)</name>
        <dbReference type="ChEBI" id="CHEBI:29101"/>
        <label>1</label>
    </ligand>
</feature>
<reference evidence="17" key="1">
    <citation type="submission" date="2011-01" db="EMBL/GenBank/DDBJ databases">
        <title>Molecular cloning and sequence analysis of dopamine transport protein (DAT) gene in Polyrhachis vicina.</title>
        <authorList>
            <person name="Zhang W.H."/>
            <person name="Xi G.S."/>
            <person name="Fan D.F."/>
            <person name="Liang K.D."/>
        </authorList>
    </citation>
    <scope>NUCLEOTIDE SEQUENCE</scope>
</reference>
<feature type="transmembrane region" description="Helical" evidence="16">
    <location>
        <begin position="359"/>
        <end position="377"/>
    </location>
</feature>
<keyword evidence="5 16" id="KW-0812">Transmembrane</keyword>
<dbReference type="GO" id="GO:0030424">
    <property type="term" value="C:axon"/>
    <property type="evidence" value="ECO:0007669"/>
    <property type="project" value="TreeGrafter"/>
</dbReference>
<organism evidence="17">
    <name type="scientific">Polyrhachis vicina</name>
    <name type="common">edible Chinese black ant</name>
    <dbReference type="NCBI Taxonomy" id="455035"/>
    <lineage>
        <taxon>Eukaryota</taxon>
        <taxon>Metazoa</taxon>
        <taxon>Ecdysozoa</taxon>
        <taxon>Arthropoda</taxon>
        <taxon>Hexapoda</taxon>
        <taxon>Insecta</taxon>
        <taxon>Pterygota</taxon>
        <taxon>Neoptera</taxon>
        <taxon>Endopterygota</taxon>
        <taxon>Hymenoptera</taxon>
        <taxon>Apocrita</taxon>
        <taxon>Aculeata</taxon>
        <taxon>Formicoidea</taxon>
        <taxon>Formicidae</taxon>
        <taxon>Formicinae</taxon>
        <taxon>Polyrhachis</taxon>
    </lineage>
</organism>
<evidence type="ECO:0000256" key="10">
    <source>
        <dbReference type="ARBA" id="ARBA00023053"/>
    </source>
</evidence>
<feature type="transmembrane region" description="Helical" evidence="16">
    <location>
        <begin position="91"/>
        <end position="114"/>
    </location>
</feature>
<evidence type="ECO:0000256" key="15">
    <source>
        <dbReference type="PIRSR" id="PIRSR600175-2"/>
    </source>
</evidence>
<evidence type="ECO:0000256" key="7">
    <source>
        <dbReference type="ARBA" id="ARBA00022775"/>
    </source>
</evidence>
<evidence type="ECO:0000256" key="3">
    <source>
        <dbReference type="ARBA" id="ARBA00022448"/>
    </source>
</evidence>
<feature type="transmembrane region" description="Helical" evidence="16">
    <location>
        <begin position="287"/>
        <end position="312"/>
    </location>
</feature>
<comment type="subcellular location">
    <subcellularLocation>
        <location evidence="1">Cell membrane</location>
        <topology evidence="1">Multi-pass membrane protein</topology>
    </subcellularLocation>
</comment>
<keyword evidence="3" id="KW-0813">Transport</keyword>
<feature type="disulfide bond" evidence="15">
    <location>
        <begin position="130"/>
        <end position="139"/>
    </location>
</feature>
<dbReference type="Pfam" id="PF00209">
    <property type="entry name" value="SNF"/>
    <property type="match status" value="1"/>
</dbReference>
<proteinExistence type="evidence at transcript level"/>
<dbReference type="SMR" id="F2YDQ8"/>
<feature type="transmembrane region" description="Helical" evidence="16">
    <location>
        <begin position="499"/>
        <end position="523"/>
    </location>
</feature>
<dbReference type="GO" id="GO:0046872">
    <property type="term" value="F:metal ion binding"/>
    <property type="evidence" value="ECO:0007669"/>
    <property type="project" value="UniProtKB-KW"/>
</dbReference>
<feature type="transmembrane region" description="Helical" evidence="16">
    <location>
        <begin position="217"/>
        <end position="236"/>
    </location>
</feature>
<feature type="binding site" evidence="14">
    <location>
        <position position="330"/>
    </location>
    <ligand>
        <name>Na(+)</name>
        <dbReference type="ChEBI" id="CHEBI:29101"/>
        <label>1</label>
    </ligand>
</feature>
<keyword evidence="6 14" id="KW-0479">Metal-binding</keyword>
<evidence type="ECO:0000256" key="14">
    <source>
        <dbReference type="PIRSR" id="PIRSR600175-1"/>
    </source>
</evidence>
<feature type="transmembrane region" description="Helical" evidence="16">
    <location>
        <begin position="562"/>
        <end position="582"/>
    </location>
</feature>
<feature type="transmembrane region" description="Helical" evidence="16">
    <location>
        <begin position="424"/>
        <end position="449"/>
    </location>
</feature>
<keyword evidence="11 16" id="KW-0472">Membrane</keyword>
<evidence type="ECO:0000256" key="11">
    <source>
        <dbReference type="ARBA" id="ARBA00023136"/>
    </source>
</evidence>
<feature type="transmembrane region" description="Helical" evidence="16">
    <location>
        <begin position="324"/>
        <end position="347"/>
    </location>
</feature>
<keyword evidence="12 15" id="KW-1015">Disulfide bond</keyword>
<evidence type="ECO:0000256" key="8">
    <source>
        <dbReference type="ARBA" id="ARBA00022847"/>
    </source>
</evidence>
<dbReference type="EMBL" id="HQ898856">
    <property type="protein sequence ID" value="AEA02131.1"/>
    <property type="molecule type" value="mRNA"/>
</dbReference>
<evidence type="ECO:0000256" key="6">
    <source>
        <dbReference type="ARBA" id="ARBA00022723"/>
    </source>
</evidence>
<feature type="transmembrane region" description="Helical" evidence="16">
    <location>
        <begin position="455"/>
        <end position="478"/>
    </location>
</feature>
<feature type="binding site" evidence="14">
    <location>
        <position position="31"/>
    </location>
    <ligand>
        <name>Na(+)</name>
        <dbReference type="ChEBI" id="CHEBI:29101"/>
        <label>1</label>
    </ligand>
</feature>
<keyword evidence="10 14" id="KW-0915">Sodium</keyword>
<dbReference type="GO" id="GO:0006865">
    <property type="term" value="P:amino acid transport"/>
    <property type="evidence" value="ECO:0007669"/>
    <property type="project" value="TreeGrafter"/>
</dbReference>
<dbReference type="PROSITE" id="PS00754">
    <property type="entry name" value="NA_NEUROTRAN_SYMP_2"/>
    <property type="match status" value="1"/>
</dbReference>
<dbReference type="PRINTS" id="PR00176">
    <property type="entry name" value="NANEUSMPORT"/>
</dbReference>
<dbReference type="PROSITE" id="PS50267">
    <property type="entry name" value="NA_NEUROTRAN_SYMP_3"/>
    <property type="match status" value="1"/>
</dbReference>
<dbReference type="GO" id="GO:0005330">
    <property type="term" value="F:dopamine:sodium symporter activity"/>
    <property type="evidence" value="ECO:0007669"/>
    <property type="project" value="TreeGrafter"/>
</dbReference>
<accession>F2YDQ8</accession>
<dbReference type="PANTHER" id="PTHR11616:SF320">
    <property type="entry name" value="SODIUM-DEPENDENT NORADRENALINE TRANSPORTER"/>
    <property type="match status" value="1"/>
</dbReference>
<name>F2YDQ8_9HYME</name>
<evidence type="ECO:0000256" key="5">
    <source>
        <dbReference type="ARBA" id="ARBA00022692"/>
    </source>
</evidence>
<dbReference type="GO" id="GO:0015874">
    <property type="term" value="P:norepinephrine transport"/>
    <property type="evidence" value="ECO:0007669"/>
    <property type="project" value="TreeGrafter"/>
</dbReference>
<sequence>MVSLTSITFHTWSGKVDFLLRVIGFAVDLANVWSFPYLCYKNGGGAFLVPYCIMLVVGGIPFYMEALAFRQFNSKGAITCWGRLVPLLKGIGYAVVLIAFYVDFYYNVVIAWAFRYFFACFTTMLPWTTCDNPWNTPHCRAFDANISYTFDNMFGLLDSIETTNWCVIIAEQFGRDCIQGYNNTWYCTAAQEYFNRAILEVHEREGFHDLGTIKWDIAFCLLVVFLICYFCSWKGITTSGKVVWFTAFPYAVIFLSLVHCSVSFCCTIAGIGVTLPTEFFAITQTRVWVDAATQVFFCLGPGFGVLLAYATYNKYHNNVYKDAFFTSVINSATWFGCAGVIFTVLGYMARLGTQVTQQVATEGPGLVFIVYPAAIATMPGTTFWALIFFMMLLTLGLDWSFGGTEAIITALSDEFPPIGRNREFFVASLFTLYFFVGLATCTWGGFYFFHLLDRYAAGYSIFLSCCHRYHAVICWYGTDRFCEDIKDMIGFPGGIYWSVCWSFVAPIFLMFIIAYGLIGYLVWSFRTYVYPTWANALGWAIATSSVRSFPFHAIFPFLTTKGSFVCSFSFMFCGWLTLVPFFGPISGRLLDADFDPIQRECALVWSTTTGARLGQCSDFTGFGSKYIFANTLWE</sequence>
<keyword evidence="4" id="KW-1003">Cell membrane</keyword>
<evidence type="ECO:0000256" key="16">
    <source>
        <dbReference type="SAM" id="Phobius"/>
    </source>
</evidence>
<dbReference type="GO" id="GO:0042734">
    <property type="term" value="C:presynaptic membrane"/>
    <property type="evidence" value="ECO:0007669"/>
    <property type="project" value="TreeGrafter"/>
</dbReference>
<dbReference type="GO" id="GO:0051583">
    <property type="term" value="P:dopamine uptake involved in synaptic transmission"/>
    <property type="evidence" value="ECO:0007669"/>
    <property type="project" value="TreeGrafter"/>
</dbReference>
<evidence type="ECO:0000313" key="17">
    <source>
        <dbReference type="EMBL" id="AEA02131.1"/>
    </source>
</evidence>
<feature type="transmembrane region" description="Helical" evidence="16">
    <location>
        <begin position="45"/>
        <end position="64"/>
    </location>
</feature>
<evidence type="ECO:0000256" key="9">
    <source>
        <dbReference type="ARBA" id="ARBA00022989"/>
    </source>
</evidence>
<dbReference type="AlphaFoldDB" id="F2YDQ8"/>
<feature type="binding site" evidence="14">
    <location>
        <position position="27"/>
    </location>
    <ligand>
        <name>Na(+)</name>
        <dbReference type="ChEBI" id="CHEBI:29101"/>
        <label>1</label>
    </ligand>
</feature>
<feature type="binding site" evidence="14">
    <location>
        <position position="24"/>
    </location>
    <ligand>
        <name>Na(+)</name>
        <dbReference type="ChEBI" id="CHEBI:29101"/>
        <label>1</label>
    </ligand>
</feature>
<dbReference type="GO" id="GO:0032809">
    <property type="term" value="C:neuronal cell body membrane"/>
    <property type="evidence" value="ECO:0007669"/>
    <property type="project" value="TreeGrafter"/>
</dbReference>
<protein>
    <submittedName>
        <fullName evidence="17">Dopamine transport protein</fullName>
    </submittedName>
</protein>
<evidence type="ECO:0000256" key="2">
    <source>
        <dbReference type="ARBA" id="ARBA00006459"/>
    </source>
</evidence>
<evidence type="ECO:0000256" key="4">
    <source>
        <dbReference type="ARBA" id="ARBA00022475"/>
    </source>
</evidence>
<keyword evidence="8" id="KW-0769">Symport</keyword>
<evidence type="ECO:0000256" key="13">
    <source>
        <dbReference type="ARBA" id="ARBA00023180"/>
    </source>
</evidence>
<dbReference type="InterPro" id="IPR000175">
    <property type="entry name" value="Na/ntran_symport"/>
</dbReference>
<dbReference type="SUPFAM" id="SSF161070">
    <property type="entry name" value="SNF-like"/>
    <property type="match status" value="1"/>
</dbReference>
<comment type="similarity">
    <text evidence="2">Belongs to the sodium:neurotransmitter symporter (SNF) (TC 2.A.22) family.</text>
</comment>
<feature type="transmembrane region" description="Helical" evidence="16">
    <location>
        <begin position="18"/>
        <end position="38"/>
    </location>
</feature>
<feature type="transmembrane region" description="Helical" evidence="16">
    <location>
        <begin position="383"/>
        <end position="403"/>
    </location>
</feature>
<feature type="transmembrane region" description="Helical" evidence="16">
    <location>
        <begin position="248"/>
        <end position="275"/>
    </location>
</feature>
<feature type="binding site" evidence="14">
    <location>
        <position position="26"/>
    </location>
    <ligand>
        <name>Na(+)</name>
        <dbReference type="ChEBI" id="CHEBI:29101"/>
        <label>1</label>
    </ligand>
</feature>
<keyword evidence="7" id="KW-0532">Neurotransmitter transport</keyword>